<reference evidence="4" key="1">
    <citation type="submission" date="2016-06" db="UniProtKB">
        <authorList>
            <consortium name="WormBaseParasite"/>
        </authorList>
    </citation>
    <scope>IDENTIFICATION</scope>
</reference>
<keyword evidence="3" id="KW-1185">Reference proteome</keyword>
<dbReference type="WBParaSite" id="TCNE_0000519201-mRNA-1">
    <property type="protein sequence ID" value="TCNE_0000519201-mRNA-1"/>
    <property type="gene ID" value="TCNE_0000519201"/>
</dbReference>
<feature type="region of interest" description="Disordered" evidence="1">
    <location>
        <begin position="42"/>
        <end position="72"/>
    </location>
</feature>
<feature type="compositionally biased region" description="Basic and acidic residues" evidence="1">
    <location>
        <begin position="57"/>
        <end position="69"/>
    </location>
</feature>
<gene>
    <name evidence="2" type="ORF">TCNE_LOCUS5192</name>
</gene>
<evidence type="ECO:0000313" key="2">
    <source>
        <dbReference type="EMBL" id="VDM34463.1"/>
    </source>
</evidence>
<protein>
    <submittedName>
        <fullName evidence="4">Rx_N domain-containing protein</fullName>
    </submittedName>
</protein>
<dbReference type="EMBL" id="UYWY01011775">
    <property type="protein sequence ID" value="VDM34463.1"/>
    <property type="molecule type" value="Genomic_DNA"/>
</dbReference>
<sequence>MINEIGESLEEASGKLERGLEEVIAHWKLASLEQLRQYWPRCNDKKDEPSSESTNVDEERAPIMDDRASFEPNRSGRAYDRINEVIEVQVIIVNCNHLIVLGRWECRDYSRSLMSL</sequence>
<organism evidence="3 4">
    <name type="scientific">Toxocara canis</name>
    <name type="common">Canine roundworm</name>
    <dbReference type="NCBI Taxonomy" id="6265"/>
    <lineage>
        <taxon>Eukaryota</taxon>
        <taxon>Metazoa</taxon>
        <taxon>Ecdysozoa</taxon>
        <taxon>Nematoda</taxon>
        <taxon>Chromadorea</taxon>
        <taxon>Rhabditida</taxon>
        <taxon>Spirurina</taxon>
        <taxon>Ascaridomorpha</taxon>
        <taxon>Ascaridoidea</taxon>
        <taxon>Toxocaridae</taxon>
        <taxon>Toxocara</taxon>
    </lineage>
</organism>
<dbReference type="Proteomes" id="UP000050794">
    <property type="component" value="Unassembled WGS sequence"/>
</dbReference>
<evidence type="ECO:0000256" key="1">
    <source>
        <dbReference type="SAM" id="MobiDB-lite"/>
    </source>
</evidence>
<reference evidence="2 3" key="2">
    <citation type="submission" date="2018-11" db="EMBL/GenBank/DDBJ databases">
        <authorList>
            <consortium name="Pathogen Informatics"/>
        </authorList>
    </citation>
    <scope>NUCLEOTIDE SEQUENCE [LARGE SCALE GENOMIC DNA]</scope>
</reference>
<name>A0A183U9M2_TOXCA</name>
<dbReference type="AlphaFoldDB" id="A0A183U9M2"/>
<proteinExistence type="predicted"/>
<accession>A0A183U9M2</accession>
<evidence type="ECO:0000313" key="3">
    <source>
        <dbReference type="Proteomes" id="UP000050794"/>
    </source>
</evidence>
<evidence type="ECO:0000313" key="4">
    <source>
        <dbReference type="WBParaSite" id="TCNE_0000519201-mRNA-1"/>
    </source>
</evidence>